<evidence type="ECO:0000313" key="3">
    <source>
        <dbReference type="EMBL" id="WDE95207.1"/>
    </source>
</evidence>
<dbReference type="PANTHER" id="PTHR30383:SF5">
    <property type="entry name" value="SGNH HYDROLASE-TYPE ESTERASE DOMAIN-CONTAINING PROTEIN"/>
    <property type="match status" value="1"/>
</dbReference>
<dbReference type="EMBL" id="CP117811">
    <property type="protein sequence ID" value="WDE95207.1"/>
    <property type="molecule type" value="Genomic_DNA"/>
</dbReference>
<keyword evidence="1" id="KW-0732">Signal</keyword>
<dbReference type="Gene3D" id="3.40.50.1110">
    <property type="entry name" value="SGNH hydrolase"/>
    <property type="match status" value="1"/>
</dbReference>
<evidence type="ECO:0000259" key="2">
    <source>
        <dbReference type="Pfam" id="PF13472"/>
    </source>
</evidence>
<organism evidence="3 4">
    <name type="scientific">Lentisphaera profundi</name>
    <dbReference type="NCBI Taxonomy" id="1658616"/>
    <lineage>
        <taxon>Bacteria</taxon>
        <taxon>Pseudomonadati</taxon>
        <taxon>Lentisphaerota</taxon>
        <taxon>Lentisphaeria</taxon>
        <taxon>Lentisphaerales</taxon>
        <taxon>Lentisphaeraceae</taxon>
        <taxon>Lentisphaera</taxon>
    </lineage>
</organism>
<dbReference type="InterPro" id="IPR051532">
    <property type="entry name" value="Ester_Hydrolysis_Enzymes"/>
</dbReference>
<accession>A0ABY7VMY3</accession>
<gene>
    <name evidence="3" type="ORF">PQO03_05660</name>
</gene>
<dbReference type="RefSeq" id="WP_274148557.1">
    <property type="nucleotide sequence ID" value="NZ_CP117811.1"/>
</dbReference>
<keyword evidence="4" id="KW-1185">Reference proteome</keyword>
<evidence type="ECO:0000313" key="4">
    <source>
        <dbReference type="Proteomes" id="UP001214250"/>
    </source>
</evidence>
<dbReference type="Proteomes" id="UP001214250">
    <property type="component" value="Chromosome 1"/>
</dbReference>
<evidence type="ECO:0000256" key="1">
    <source>
        <dbReference type="SAM" id="SignalP"/>
    </source>
</evidence>
<dbReference type="InterPro" id="IPR036514">
    <property type="entry name" value="SGNH_hydro_sf"/>
</dbReference>
<dbReference type="CDD" id="cd00229">
    <property type="entry name" value="SGNH_hydrolase"/>
    <property type="match status" value="1"/>
</dbReference>
<dbReference type="SUPFAM" id="SSF52266">
    <property type="entry name" value="SGNH hydrolase"/>
    <property type="match status" value="1"/>
</dbReference>
<dbReference type="InterPro" id="IPR013830">
    <property type="entry name" value="SGNH_hydro"/>
</dbReference>
<reference evidence="3 4" key="1">
    <citation type="submission" date="2023-02" db="EMBL/GenBank/DDBJ databases">
        <title>Genome sequence of Lentisphaera profundi SAORIC-696.</title>
        <authorList>
            <person name="Kim e."/>
            <person name="Cho J.-C."/>
            <person name="Choi A."/>
            <person name="Kang I."/>
        </authorList>
    </citation>
    <scope>NUCLEOTIDE SEQUENCE [LARGE SCALE GENOMIC DNA]</scope>
    <source>
        <strain evidence="3 4">SAORIC-696</strain>
    </source>
</reference>
<proteinExistence type="predicted"/>
<name>A0ABY7VMY3_9BACT</name>
<protein>
    <submittedName>
        <fullName evidence="3">GDSL-type esterase/lipase family protein</fullName>
    </submittedName>
</protein>
<feature type="domain" description="SGNH hydrolase-type esterase" evidence="2">
    <location>
        <begin position="202"/>
        <end position="371"/>
    </location>
</feature>
<feature type="chain" id="PRO_5047155577" evidence="1">
    <location>
        <begin position="18"/>
        <end position="384"/>
    </location>
</feature>
<dbReference type="PANTHER" id="PTHR30383">
    <property type="entry name" value="THIOESTERASE 1/PROTEASE 1/LYSOPHOSPHOLIPASE L1"/>
    <property type="match status" value="1"/>
</dbReference>
<dbReference type="Gene3D" id="2.60.120.430">
    <property type="entry name" value="Galactose-binding lectin"/>
    <property type="match status" value="1"/>
</dbReference>
<feature type="signal peptide" evidence="1">
    <location>
        <begin position="1"/>
        <end position="17"/>
    </location>
</feature>
<sequence length="384" mass="43274">MKYSLLLYLCISLNLFAEFQVITAKGSPELVIEQNKKTTSFRSIDKQENANAVSYAWRNIDKNDGQGNTLCFEVKGDGSDFLASIFLGTNKFLLDAHEATFSLSSTHWKQVSINLNDFVQNQKPWSVKSMDGTNLSPQMDKISTIAFGRGFHYHRFNAPSYFFEIRNIKFNECTQDPKLALNKGIDKFAKKLKNHQLVKVLLLGDSITEMGAEQSHFFHAMNEVKAKASIVNAAIGGHSVRGGDLVLKRSLKKMPQPDLIVIMYGANDCKAMTATSGFNDRVFEQQLLKLIHKVNDLTQGKSEFLLINGVPRIDAETGVSQKSVEELTPAYKRIAEQYGLVLCDSMSSYLKLSREDQKKYYRDSVHQNQVGLQFMGQLISQKLK</sequence>
<dbReference type="Pfam" id="PF13472">
    <property type="entry name" value="Lipase_GDSL_2"/>
    <property type="match status" value="1"/>
</dbReference>